<dbReference type="EMBL" id="FRAA01000002">
    <property type="protein sequence ID" value="SHK04467.1"/>
    <property type="molecule type" value="Genomic_DNA"/>
</dbReference>
<feature type="transmembrane region" description="Helical" evidence="7">
    <location>
        <begin position="67"/>
        <end position="86"/>
    </location>
</feature>
<evidence type="ECO:0000313" key="9">
    <source>
        <dbReference type="EMBL" id="SHK04467.1"/>
    </source>
</evidence>
<gene>
    <name evidence="9" type="ORF">SAMN04488028_102599</name>
</gene>
<reference evidence="10" key="1">
    <citation type="submission" date="2016-11" db="EMBL/GenBank/DDBJ databases">
        <authorList>
            <person name="Varghese N."/>
            <person name="Submissions S."/>
        </authorList>
    </citation>
    <scope>NUCLEOTIDE SEQUENCE [LARGE SCALE GENOMIC DNA]</scope>
    <source>
        <strain evidence="10">DSM 26134</strain>
    </source>
</reference>
<evidence type="ECO:0000256" key="5">
    <source>
        <dbReference type="ARBA" id="ARBA00022989"/>
    </source>
</evidence>
<feature type="transmembrane region" description="Helical" evidence="7">
    <location>
        <begin position="122"/>
        <end position="141"/>
    </location>
</feature>
<evidence type="ECO:0000256" key="3">
    <source>
        <dbReference type="ARBA" id="ARBA00022448"/>
    </source>
</evidence>
<protein>
    <submittedName>
        <fullName evidence="9">Monovalent cation:H+ antiporter-2, CPA2 family</fullName>
    </submittedName>
</protein>
<organism evidence="9 10">
    <name type="scientific">Reichenbachiella agariperforans</name>
    <dbReference type="NCBI Taxonomy" id="156994"/>
    <lineage>
        <taxon>Bacteria</taxon>
        <taxon>Pseudomonadati</taxon>
        <taxon>Bacteroidota</taxon>
        <taxon>Cytophagia</taxon>
        <taxon>Cytophagales</taxon>
        <taxon>Reichenbachiellaceae</taxon>
        <taxon>Reichenbachiella</taxon>
    </lineage>
</organism>
<keyword evidence="6 7" id="KW-0472">Membrane</keyword>
<dbReference type="PANTHER" id="PTHR42751">
    <property type="entry name" value="SODIUM/HYDROGEN EXCHANGER FAMILY/TRKA DOMAIN PROTEIN"/>
    <property type="match status" value="1"/>
</dbReference>
<dbReference type="GO" id="GO:1902600">
    <property type="term" value="P:proton transmembrane transport"/>
    <property type="evidence" value="ECO:0007669"/>
    <property type="project" value="InterPro"/>
</dbReference>
<keyword evidence="4 7" id="KW-0812">Transmembrane</keyword>
<dbReference type="Gene3D" id="1.20.1530.20">
    <property type="match status" value="1"/>
</dbReference>
<feature type="transmembrane region" description="Helical" evidence="7">
    <location>
        <begin position="36"/>
        <end position="55"/>
    </location>
</feature>
<accession>A0A1M6P983</accession>
<dbReference type="AlphaFoldDB" id="A0A1M6P983"/>
<dbReference type="InterPro" id="IPR006153">
    <property type="entry name" value="Cation/H_exchanger_TM"/>
</dbReference>
<dbReference type="Pfam" id="PF00999">
    <property type="entry name" value="Na_H_Exchanger"/>
    <property type="match status" value="1"/>
</dbReference>
<dbReference type="Proteomes" id="UP000184474">
    <property type="component" value="Unassembled WGS sequence"/>
</dbReference>
<feature type="domain" description="Cation/H+ exchanger transmembrane" evidence="8">
    <location>
        <begin position="22"/>
        <end position="380"/>
    </location>
</feature>
<keyword evidence="3" id="KW-0813">Transport</keyword>
<name>A0A1M6P983_REIAG</name>
<dbReference type="GO" id="GO:0016020">
    <property type="term" value="C:membrane"/>
    <property type="evidence" value="ECO:0007669"/>
    <property type="project" value="UniProtKB-SubCell"/>
</dbReference>
<feature type="transmembrane region" description="Helical" evidence="7">
    <location>
        <begin position="297"/>
        <end position="318"/>
    </location>
</feature>
<feature type="transmembrane region" description="Helical" evidence="7">
    <location>
        <begin position="93"/>
        <end position="116"/>
    </location>
</feature>
<evidence type="ECO:0000256" key="7">
    <source>
        <dbReference type="SAM" id="Phobius"/>
    </source>
</evidence>
<proteinExistence type="inferred from homology"/>
<feature type="transmembrane region" description="Helical" evidence="7">
    <location>
        <begin position="361"/>
        <end position="382"/>
    </location>
</feature>
<dbReference type="GO" id="GO:0015297">
    <property type="term" value="F:antiporter activity"/>
    <property type="evidence" value="ECO:0007669"/>
    <property type="project" value="InterPro"/>
</dbReference>
<sequence>MTLLLTALATELNIMLGVFGLILILSLLLKRANQPYIIAYILTGIVVGPSGTQLVPDTETAEFMGELGLIILMFFIGMEISLHDFVKKWRIAVFGTGLQVFISVMAMMTVGFFLGWDFKRMLLLGFIISLSSSAVVIRLLEDNKIFKTKIGQNVISILITQDILIVPMIIVMSLFEAGGLDMEKIGLQLVGGILIAALLLYLFKRRTVRLPFIKQLKNDQELQVFAGLIVCFGMALITSLFGLSAGLGAFVAGLLVHATPATTWLHDSLRSFRIVLVSVFFLSVGMLIDTSFILEHWLAIGSLVLAVYISNMLINAFLLKLLGNSWHESLYGGSLLAQIGEFSFVLASIGQQADIITTFSYQMTVIVISVTIFISPITVMFVRKVLNLDVSLLR</sequence>
<evidence type="ECO:0000256" key="2">
    <source>
        <dbReference type="ARBA" id="ARBA00005551"/>
    </source>
</evidence>
<evidence type="ECO:0000313" key="10">
    <source>
        <dbReference type="Proteomes" id="UP000184474"/>
    </source>
</evidence>
<feature type="transmembrane region" description="Helical" evidence="7">
    <location>
        <begin position="271"/>
        <end position="288"/>
    </location>
</feature>
<dbReference type="RefSeq" id="WP_170863769.1">
    <property type="nucleotide sequence ID" value="NZ_FRAA01000002.1"/>
</dbReference>
<feature type="transmembrane region" description="Helical" evidence="7">
    <location>
        <begin position="12"/>
        <end position="29"/>
    </location>
</feature>
<feature type="transmembrane region" description="Helical" evidence="7">
    <location>
        <begin position="185"/>
        <end position="203"/>
    </location>
</feature>
<feature type="transmembrane region" description="Helical" evidence="7">
    <location>
        <begin position="224"/>
        <end position="251"/>
    </location>
</feature>
<comment type="similarity">
    <text evidence="2">Belongs to the monovalent cation:proton antiporter 2 (CPA2) transporter (TC 2.A.37) family.</text>
</comment>
<feature type="transmembrane region" description="Helical" evidence="7">
    <location>
        <begin position="153"/>
        <end position="173"/>
    </location>
</feature>
<dbReference type="STRING" id="156994.SAMN04488028_102599"/>
<evidence type="ECO:0000259" key="8">
    <source>
        <dbReference type="Pfam" id="PF00999"/>
    </source>
</evidence>
<evidence type="ECO:0000256" key="6">
    <source>
        <dbReference type="ARBA" id="ARBA00023136"/>
    </source>
</evidence>
<dbReference type="PANTHER" id="PTHR42751:SF3">
    <property type="entry name" value="SODIUM_GLUTAMATE SYMPORTER"/>
    <property type="match status" value="1"/>
</dbReference>
<keyword evidence="10" id="KW-1185">Reference proteome</keyword>
<comment type="subcellular location">
    <subcellularLocation>
        <location evidence="1">Membrane</location>
        <topology evidence="1">Multi-pass membrane protein</topology>
    </subcellularLocation>
</comment>
<evidence type="ECO:0000256" key="1">
    <source>
        <dbReference type="ARBA" id="ARBA00004141"/>
    </source>
</evidence>
<keyword evidence="5 7" id="KW-1133">Transmembrane helix</keyword>
<evidence type="ECO:0000256" key="4">
    <source>
        <dbReference type="ARBA" id="ARBA00022692"/>
    </source>
</evidence>
<dbReference type="InterPro" id="IPR038770">
    <property type="entry name" value="Na+/solute_symporter_sf"/>
</dbReference>